<accession>A0A4S8QN76</accession>
<dbReference type="PANTHER" id="PTHR24148:SF73">
    <property type="entry name" value="HET DOMAIN PROTEIN (AFU_ORTHOLOGUE AFUA_8G01020)"/>
    <property type="match status" value="1"/>
</dbReference>
<dbReference type="Pfam" id="PF06985">
    <property type="entry name" value="HET"/>
    <property type="match status" value="1"/>
</dbReference>
<proteinExistence type="predicted"/>
<sequence>MRIRLFLISKSSQSTAVFNIPPFIQLKTVEKFQYEAIEPPHEIRMLELIPGTASAPIQVRLVHKSLSQMPQCIALSYEWGARTRDFEIICDNATLKVTENLIKVLKRLRKFQGLAPDLNPDSIRLNITGKTLFWIDAICINQDDLNERSHQVPLMGSIYKNASRVIVWLGEELARSQEVWDLMAPLGDQVDKFKVNVNEKNKEEYGSTVVCPGLMLKDLSKHPAFVDIINTFSARTFFMRLWTIQETCLPPANQVTILCGRVEMPWNTFSGISSILFRCFRLWKFKDEEKTPRTVILTNIILRRQIQEEAPLSQEDFFEMLLASTFVHASDERDRVFGTLELFGEETRAPFSNLGYVNKSEEIFRAATEAVVKIGHKSLEYLTYNHSVRGDDSKLMLPSWVWMLGFWRHQDHLNGSKLNELKDFNTPHKAVISGDTLLAWGLIFNTVTIAYPNFSSENFEKTPLDIHFTVRADSKVAEMNDAEIKLSRLKKVLFRLVFGTLTAAFDPVEQYEGWMGRILLREWERSTSKDESSNTWRGILLSTLRGKAALRFERYDRAIQDDTLRRDHNDQLTGQGRNIFATSKGYFGIGAYGKNEPGSSPAVQVNDKVAIIPGVEQPLILRPCGNGEYKFVGPSLIPELEMDESVQVENRKPMELIRIV</sequence>
<dbReference type="InterPro" id="IPR052895">
    <property type="entry name" value="HetReg/Transcr_Mod"/>
</dbReference>
<organism evidence="2 3">
    <name type="scientific">Botrytis galanthina</name>
    <dbReference type="NCBI Taxonomy" id="278940"/>
    <lineage>
        <taxon>Eukaryota</taxon>
        <taxon>Fungi</taxon>
        <taxon>Dikarya</taxon>
        <taxon>Ascomycota</taxon>
        <taxon>Pezizomycotina</taxon>
        <taxon>Leotiomycetes</taxon>
        <taxon>Helotiales</taxon>
        <taxon>Sclerotiniaceae</taxon>
        <taxon>Botrytis</taxon>
    </lineage>
</organism>
<feature type="domain" description="Heterokaryon incompatibility" evidence="1">
    <location>
        <begin position="74"/>
        <end position="246"/>
    </location>
</feature>
<evidence type="ECO:0000313" key="3">
    <source>
        <dbReference type="Proteomes" id="UP000308671"/>
    </source>
</evidence>
<evidence type="ECO:0000313" key="2">
    <source>
        <dbReference type="EMBL" id="THV46487.1"/>
    </source>
</evidence>
<keyword evidence="3" id="KW-1185">Reference proteome</keyword>
<dbReference type="EMBL" id="PQXL01000382">
    <property type="protein sequence ID" value="THV46487.1"/>
    <property type="molecule type" value="Genomic_DNA"/>
</dbReference>
<comment type="caution">
    <text evidence="2">The sequence shown here is derived from an EMBL/GenBank/DDBJ whole genome shotgun (WGS) entry which is preliminary data.</text>
</comment>
<dbReference type="AlphaFoldDB" id="A0A4S8QN76"/>
<protein>
    <recommendedName>
        <fullName evidence="1">Heterokaryon incompatibility domain-containing protein</fullName>
    </recommendedName>
</protein>
<reference evidence="2 3" key="1">
    <citation type="submission" date="2017-12" db="EMBL/GenBank/DDBJ databases">
        <title>Comparative genomics of Botrytis spp.</title>
        <authorList>
            <person name="Valero-Jimenez C.A."/>
            <person name="Tapia P."/>
            <person name="Veloso J."/>
            <person name="Silva-Moreno E."/>
            <person name="Staats M."/>
            <person name="Valdes J.H."/>
            <person name="Van Kan J.A.L."/>
        </authorList>
    </citation>
    <scope>NUCLEOTIDE SEQUENCE [LARGE SCALE GENOMIC DNA]</scope>
    <source>
        <strain evidence="2 3">MUCL435</strain>
    </source>
</reference>
<name>A0A4S8QN76_9HELO</name>
<dbReference type="Proteomes" id="UP000308671">
    <property type="component" value="Unassembled WGS sequence"/>
</dbReference>
<dbReference type="InterPro" id="IPR010730">
    <property type="entry name" value="HET"/>
</dbReference>
<dbReference type="OrthoDB" id="3553147at2759"/>
<gene>
    <name evidence="2" type="ORF">BGAL_0382g00050</name>
</gene>
<evidence type="ECO:0000259" key="1">
    <source>
        <dbReference type="Pfam" id="PF06985"/>
    </source>
</evidence>
<dbReference type="PANTHER" id="PTHR24148">
    <property type="entry name" value="ANKYRIN REPEAT DOMAIN-CONTAINING PROTEIN 39 HOMOLOG-RELATED"/>
    <property type="match status" value="1"/>
</dbReference>